<dbReference type="Pfam" id="PF00481">
    <property type="entry name" value="PP2C"/>
    <property type="match status" value="1"/>
</dbReference>
<dbReference type="AlphaFoldDB" id="E4MY04"/>
<feature type="transmembrane region" description="Helical" evidence="13">
    <location>
        <begin position="148"/>
        <end position="168"/>
    </location>
</feature>
<keyword evidence="6 12" id="KW-0378">Hydrolase</keyword>
<evidence type="ECO:0000259" key="14">
    <source>
        <dbReference type="PROSITE" id="PS51746"/>
    </source>
</evidence>
<comment type="catalytic activity">
    <reaction evidence="10">
        <text>O-phospho-L-seryl-[protein] + H2O = L-seryl-[protein] + phosphate</text>
        <dbReference type="Rhea" id="RHEA:20629"/>
        <dbReference type="Rhea" id="RHEA-COMP:9863"/>
        <dbReference type="Rhea" id="RHEA-COMP:11604"/>
        <dbReference type="ChEBI" id="CHEBI:15377"/>
        <dbReference type="ChEBI" id="CHEBI:29999"/>
        <dbReference type="ChEBI" id="CHEBI:43474"/>
        <dbReference type="ChEBI" id="CHEBI:83421"/>
        <dbReference type="EC" id="3.1.3.16"/>
    </reaction>
</comment>
<dbReference type="SUPFAM" id="SSF81606">
    <property type="entry name" value="PP2C-like"/>
    <property type="match status" value="1"/>
</dbReference>
<comment type="similarity">
    <text evidence="3 12">Belongs to the PP2C family.</text>
</comment>
<keyword evidence="13" id="KW-0812">Transmembrane</keyword>
<dbReference type="FunFam" id="3.60.40.10:FF:000008">
    <property type="entry name" value="Phosphatase 2C family protein"/>
    <property type="match status" value="1"/>
</dbReference>
<keyword evidence="9" id="KW-0464">Manganese</keyword>
<dbReference type="GO" id="GO:0046872">
    <property type="term" value="F:metal ion binding"/>
    <property type="evidence" value="ECO:0007669"/>
    <property type="project" value="UniProtKB-KW"/>
</dbReference>
<dbReference type="EMBL" id="AK353401">
    <property type="protein sequence ID" value="BAJ34487.1"/>
    <property type="molecule type" value="mRNA"/>
</dbReference>
<evidence type="ECO:0000256" key="13">
    <source>
        <dbReference type="SAM" id="Phobius"/>
    </source>
</evidence>
<accession>E4MY04</accession>
<protein>
    <recommendedName>
        <fullName evidence="4">protein-serine/threonine phosphatase</fullName>
        <ecNumber evidence="4">3.1.3.16</ecNumber>
    </recommendedName>
</protein>
<evidence type="ECO:0000256" key="12">
    <source>
        <dbReference type="RuleBase" id="RU003465"/>
    </source>
</evidence>
<evidence type="ECO:0000256" key="1">
    <source>
        <dbReference type="ARBA" id="ARBA00001936"/>
    </source>
</evidence>
<organism evidence="15">
    <name type="scientific">Eutrema halophilum</name>
    <name type="common">Salt cress</name>
    <name type="synonym">Sisymbrium halophilum</name>
    <dbReference type="NCBI Taxonomy" id="98038"/>
    <lineage>
        <taxon>Eukaryota</taxon>
        <taxon>Viridiplantae</taxon>
        <taxon>Streptophyta</taxon>
        <taxon>Embryophyta</taxon>
        <taxon>Tracheophyta</taxon>
        <taxon>Spermatophyta</taxon>
        <taxon>Magnoliopsida</taxon>
        <taxon>eudicotyledons</taxon>
        <taxon>Gunneridae</taxon>
        <taxon>Pentapetalae</taxon>
        <taxon>rosids</taxon>
        <taxon>malvids</taxon>
        <taxon>Brassicales</taxon>
        <taxon>Brassicaceae</taxon>
        <taxon>Eutremeae</taxon>
        <taxon>Eutrema</taxon>
    </lineage>
</organism>
<evidence type="ECO:0000256" key="4">
    <source>
        <dbReference type="ARBA" id="ARBA00013081"/>
    </source>
</evidence>
<evidence type="ECO:0000256" key="9">
    <source>
        <dbReference type="ARBA" id="ARBA00023211"/>
    </source>
</evidence>
<evidence type="ECO:0000256" key="5">
    <source>
        <dbReference type="ARBA" id="ARBA00022723"/>
    </source>
</evidence>
<evidence type="ECO:0000256" key="6">
    <source>
        <dbReference type="ARBA" id="ARBA00022801"/>
    </source>
</evidence>
<comment type="catalytic activity">
    <reaction evidence="11">
        <text>O-phospho-L-threonyl-[protein] + H2O = L-threonyl-[protein] + phosphate</text>
        <dbReference type="Rhea" id="RHEA:47004"/>
        <dbReference type="Rhea" id="RHEA-COMP:11060"/>
        <dbReference type="Rhea" id="RHEA-COMP:11605"/>
        <dbReference type="ChEBI" id="CHEBI:15377"/>
        <dbReference type="ChEBI" id="CHEBI:30013"/>
        <dbReference type="ChEBI" id="CHEBI:43474"/>
        <dbReference type="ChEBI" id="CHEBI:61977"/>
        <dbReference type="EC" id="3.1.3.16"/>
    </reaction>
</comment>
<evidence type="ECO:0000256" key="8">
    <source>
        <dbReference type="ARBA" id="ARBA00022912"/>
    </source>
</evidence>
<dbReference type="SMART" id="SM00332">
    <property type="entry name" value="PP2Cc"/>
    <property type="match status" value="1"/>
</dbReference>
<evidence type="ECO:0000256" key="11">
    <source>
        <dbReference type="ARBA" id="ARBA00048336"/>
    </source>
</evidence>
<dbReference type="EC" id="3.1.3.16" evidence="4"/>
<proteinExistence type="evidence at transcript level"/>
<evidence type="ECO:0000256" key="10">
    <source>
        <dbReference type="ARBA" id="ARBA00047761"/>
    </source>
</evidence>
<reference evidence="15" key="1">
    <citation type="journal article" date="2008" name="BMC Plant Biol.">
        <title>Large-scale collection and annotation of full-length enriched cDNAs from a model halophyte, Thellungiella halophila.</title>
        <authorList>
            <person name="Taji T."/>
            <person name="Sakurai T."/>
            <person name="Mochida K."/>
            <person name="Ishiwata A."/>
            <person name="Kurotani A."/>
            <person name="Totoki Y."/>
            <person name="Toyoda A."/>
            <person name="Sakaki Y."/>
            <person name="Seki M."/>
            <person name="Ono H."/>
            <person name="Sakata Y."/>
            <person name="Tanaka S."/>
            <person name="Shinozaki K."/>
        </authorList>
    </citation>
    <scope>NUCLEOTIDE SEQUENCE</scope>
</reference>
<dbReference type="Gene3D" id="3.60.40.10">
    <property type="entry name" value="PPM-type phosphatase domain"/>
    <property type="match status" value="1"/>
</dbReference>
<dbReference type="CDD" id="cd00143">
    <property type="entry name" value="PP2Cc"/>
    <property type="match status" value="1"/>
</dbReference>
<reference evidence="15" key="2">
    <citation type="journal article" date="2010" name="BMC Plant Biol.">
        <title>Comparative genomic analysis of 1047 completely sequenced cDNAs from an Arabidopsis-related model halophyte, Thellungiella halophila.</title>
        <authorList>
            <person name="Taji T."/>
            <person name="Komatsu K."/>
            <person name="Katori T."/>
            <person name="Kawasaki Y."/>
            <person name="Sakata Y."/>
            <person name="Tanaka S."/>
            <person name="Kobayashi M."/>
            <person name="Toyoda A."/>
            <person name="Seki M."/>
            <person name="Shinozaki K."/>
        </authorList>
    </citation>
    <scope>NUCLEOTIDE SEQUENCE</scope>
</reference>
<dbReference type="PROSITE" id="PS01032">
    <property type="entry name" value="PPM_1"/>
    <property type="match status" value="1"/>
</dbReference>
<dbReference type="PROSITE" id="PS51746">
    <property type="entry name" value="PPM_2"/>
    <property type="match status" value="1"/>
</dbReference>
<name>E4MY04_EUTHA</name>
<dbReference type="InterPro" id="IPR036457">
    <property type="entry name" value="PPM-type-like_dom_sf"/>
</dbReference>
<keyword evidence="13" id="KW-1133">Transmembrane helix</keyword>
<dbReference type="InterPro" id="IPR015655">
    <property type="entry name" value="PP2C"/>
</dbReference>
<evidence type="ECO:0000256" key="2">
    <source>
        <dbReference type="ARBA" id="ARBA00001946"/>
    </source>
</evidence>
<dbReference type="InterPro" id="IPR000222">
    <property type="entry name" value="PP2C_BS"/>
</dbReference>
<dbReference type="GO" id="GO:0004722">
    <property type="term" value="F:protein serine/threonine phosphatase activity"/>
    <property type="evidence" value="ECO:0007669"/>
    <property type="project" value="UniProtKB-EC"/>
</dbReference>
<evidence type="ECO:0000313" key="15">
    <source>
        <dbReference type="EMBL" id="BAJ34487.1"/>
    </source>
</evidence>
<sequence>MVSATILRMVAPCWRRPSVKGEHPTRNGDANGRCDGLLWYKDSGNHVAGEFSMSVIQANNLLEDHSKLESGPVSMFDSGPQATFVGVYDGHGGPEAARFVNKRLFDNIRKFTSENHGMSASVITKAFLATEEEFLSLVRRQWQTKPQIASVGACCLVGIICSGLLYIANAGDSRVVLGRLEKAYKVVKAVQLSSEHNASLESVREELRLLHPNDPQIVVLKHKVWRVKGIIQVSRSIGDAYLKKAEFNREPLLAKFRVPESFQTPILRAEPAITVHNIHPEDQFLIFASDGLWEHLSNQEAVDIVNTCPRNGIARKLIKAALREAAKKREMRYSDLKKIDRGVRRHFHDDITVIVVFLDSHLVSRSTSRRPLISISGGGDLAGPSTT</sequence>
<comment type="cofactor">
    <cofactor evidence="1">
        <name>Mn(2+)</name>
        <dbReference type="ChEBI" id="CHEBI:29035"/>
    </cofactor>
</comment>
<keyword evidence="5" id="KW-0479">Metal-binding</keyword>
<comment type="cofactor">
    <cofactor evidence="2">
        <name>Mg(2+)</name>
        <dbReference type="ChEBI" id="CHEBI:18420"/>
    </cofactor>
</comment>
<dbReference type="InterPro" id="IPR001932">
    <property type="entry name" value="PPM-type_phosphatase-like_dom"/>
</dbReference>
<keyword evidence="13" id="KW-0472">Membrane</keyword>
<dbReference type="PANTHER" id="PTHR47992">
    <property type="entry name" value="PROTEIN PHOSPHATASE"/>
    <property type="match status" value="1"/>
</dbReference>
<feature type="domain" description="PPM-type phosphatase" evidence="14">
    <location>
        <begin position="47"/>
        <end position="358"/>
    </location>
</feature>
<evidence type="ECO:0000256" key="7">
    <source>
        <dbReference type="ARBA" id="ARBA00022842"/>
    </source>
</evidence>
<keyword evidence="7" id="KW-0460">Magnesium</keyword>
<dbReference type="GO" id="GO:0016020">
    <property type="term" value="C:membrane"/>
    <property type="evidence" value="ECO:0007669"/>
    <property type="project" value="UniProtKB-ARBA"/>
</dbReference>
<keyword evidence="8 12" id="KW-0904">Protein phosphatase</keyword>
<evidence type="ECO:0000256" key="3">
    <source>
        <dbReference type="ARBA" id="ARBA00006702"/>
    </source>
</evidence>